<dbReference type="PROSITE" id="PS00546">
    <property type="entry name" value="CYSTEINE_SWITCH"/>
    <property type="match status" value="1"/>
</dbReference>
<feature type="compositionally biased region" description="Low complexity" evidence="11">
    <location>
        <begin position="121"/>
        <end position="131"/>
    </location>
</feature>
<proteinExistence type="inferred from homology"/>
<keyword evidence="10" id="KW-0106">Calcium</keyword>
<dbReference type="InterPro" id="IPR024079">
    <property type="entry name" value="MetalloPept_cat_dom_sf"/>
</dbReference>
<accession>A0A0S3T763</accession>
<dbReference type="InterPro" id="IPR001818">
    <property type="entry name" value="Pept_M10_metallopeptidase"/>
</dbReference>
<feature type="binding site" description="in inhibited form" evidence="10">
    <location>
        <position position="108"/>
    </location>
    <ligand>
        <name>Zn(2+)</name>
        <dbReference type="ChEBI" id="CHEBI:29105"/>
        <label>2</label>
        <note>catalytic</note>
    </ligand>
</feature>
<evidence type="ECO:0000256" key="6">
    <source>
        <dbReference type="ARBA" id="ARBA00022833"/>
    </source>
</evidence>
<feature type="chain" id="PRO_5007430011" description="Peptidase metallopeptidase domain-containing protein" evidence="12">
    <location>
        <begin position="26"/>
        <end position="294"/>
    </location>
</feature>
<evidence type="ECO:0000259" key="13">
    <source>
        <dbReference type="SMART" id="SM00235"/>
    </source>
</evidence>
<feature type="domain" description="Peptidase metallopeptidase" evidence="13">
    <location>
        <begin position="138"/>
        <end position="294"/>
    </location>
</feature>
<dbReference type="OrthoDB" id="406838at2759"/>
<dbReference type="Pfam" id="PF01471">
    <property type="entry name" value="PG_binding_1"/>
    <property type="match status" value="1"/>
</dbReference>
<gene>
    <name evidence="14" type="primary">Vigan.11G024800</name>
    <name evidence="15" type="synonym">Vigan.UMG112300</name>
    <name evidence="14" type="ORF">VIGAN_11024800</name>
    <name evidence="15" type="ORF">VIGAN_UM112300</name>
</gene>
<protein>
    <recommendedName>
        <fullName evidence="13">Peptidase metallopeptidase domain-containing protein</fullName>
    </recommendedName>
</protein>
<comment type="similarity">
    <text evidence="1">Belongs to the peptidase M10A family. Matrix metalloproteinases (MMPs) subfamily.</text>
</comment>
<feature type="region of interest" description="Disordered" evidence="11">
    <location>
        <begin position="111"/>
        <end position="131"/>
    </location>
</feature>
<dbReference type="GO" id="GO:0006508">
    <property type="term" value="P:proteolysis"/>
    <property type="evidence" value="ECO:0007669"/>
    <property type="project" value="UniProtKB-KW"/>
</dbReference>
<feature type="binding site" evidence="10">
    <location>
        <position position="227"/>
    </location>
    <ligand>
        <name>Zn(2+)</name>
        <dbReference type="ChEBI" id="CHEBI:29105"/>
        <label>1</label>
    </ligand>
</feature>
<keyword evidence="2" id="KW-0645">Protease</keyword>
<keyword evidence="5" id="KW-0378">Hydrolase</keyword>
<feature type="binding site" evidence="10">
    <location>
        <position position="202"/>
    </location>
    <ligand>
        <name>Zn(2+)</name>
        <dbReference type="ChEBI" id="CHEBI:29105"/>
        <label>1</label>
    </ligand>
</feature>
<evidence type="ECO:0000313" key="16">
    <source>
        <dbReference type="Proteomes" id="UP000291084"/>
    </source>
</evidence>
<dbReference type="EMBL" id="AP015502">
    <property type="protein sequence ID" value="BAU03471.1"/>
    <property type="molecule type" value="Genomic_DNA"/>
</dbReference>
<dbReference type="InterPro" id="IPR021190">
    <property type="entry name" value="Pept_M10A"/>
</dbReference>
<evidence type="ECO:0000256" key="1">
    <source>
        <dbReference type="ARBA" id="ARBA00009614"/>
    </source>
</evidence>
<dbReference type="AlphaFoldDB" id="A0A0S3T763"/>
<feature type="binding site" evidence="10">
    <location>
        <position position="232"/>
    </location>
    <ligand>
        <name>Ca(2+)</name>
        <dbReference type="ChEBI" id="CHEBI:29108"/>
        <label>3</label>
    </ligand>
</feature>
<dbReference type="InterPro" id="IPR033739">
    <property type="entry name" value="M10A_MMP"/>
</dbReference>
<reference evidence="14 16" key="1">
    <citation type="journal article" date="2015" name="Sci. Rep.">
        <title>The power of single molecule real-time sequencing technology in the de novo assembly of a eukaryotic genome.</title>
        <authorList>
            <person name="Sakai H."/>
            <person name="Naito K."/>
            <person name="Ogiso-Tanaka E."/>
            <person name="Takahashi Y."/>
            <person name="Iseki K."/>
            <person name="Muto C."/>
            <person name="Satou K."/>
            <person name="Teruya K."/>
            <person name="Shiroma A."/>
            <person name="Shimoji M."/>
            <person name="Hirano T."/>
            <person name="Itoh T."/>
            <person name="Kaga A."/>
            <person name="Tomooka N."/>
        </authorList>
    </citation>
    <scope>NUCLEOTIDE SEQUENCE [LARGE SCALE GENOMIC DNA]</scope>
    <source>
        <strain evidence="16">cv. Shumari</strain>
    </source>
</reference>
<dbReference type="SUPFAM" id="SSF55486">
    <property type="entry name" value="Metalloproteases ('zincins'), catalytic domain"/>
    <property type="match status" value="1"/>
</dbReference>
<feature type="binding site" evidence="10">
    <location>
        <position position="261"/>
    </location>
    <ligand>
        <name>Zn(2+)</name>
        <dbReference type="ChEBI" id="CHEBI:29105"/>
        <label>2</label>
        <note>catalytic</note>
    </ligand>
</feature>
<organism evidence="14 16">
    <name type="scientific">Vigna angularis var. angularis</name>
    <dbReference type="NCBI Taxonomy" id="157739"/>
    <lineage>
        <taxon>Eukaryota</taxon>
        <taxon>Viridiplantae</taxon>
        <taxon>Streptophyta</taxon>
        <taxon>Embryophyta</taxon>
        <taxon>Tracheophyta</taxon>
        <taxon>Spermatophyta</taxon>
        <taxon>Magnoliopsida</taxon>
        <taxon>eudicotyledons</taxon>
        <taxon>Gunneridae</taxon>
        <taxon>Pentapetalae</taxon>
        <taxon>rosids</taxon>
        <taxon>fabids</taxon>
        <taxon>Fabales</taxon>
        <taxon>Fabaceae</taxon>
        <taxon>Papilionoideae</taxon>
        <taxon>50 kb inversion clade</taxon>
        <taxon>NPAAA clade</taxon>
        <taxon>indigoferoid/millettioid clade</taxon>
        <taxon>Phaseoleae</taxon>
        <taxon>Vigna</taxon>
    </lineage>
</organism>
<evidence type="ECO:0000256" key="8">
    <source>
        <dbReference type="ARBA" id="ARBA00023145"/>
    </source>
</evidence>
<dbReference type="InterPro" id="IPR036365">
    <property type="entry name" value="PGBD-like_sf"/>
</dbReference>
<dbReference type="PANTHER" id="PTHR10201:SF213">
    <property type="entry name" value="METALLOENDOPROTEINASE 2-MMP-LIKE"/>
    <property type="match status" value="1"/>
</dbReference>
<comment type="cofactor">
    <cofactor evidence="10">
        <name>Zn(2+)</name>
        <dbReference type="ChEBI" id="CHEBI:29105"/>
    </cofactor>
    <text evidence="10">Binds 2 Zn(2+) ions per subunit.</text>
</comment>
<feature type="binding site" evidence="10">
    <location>
        <position position="204"/>
    </location>
    <ligand>
        <name>Zn(2+)</name>
        <dbReference type="ChEBI" id="CHEBI:29105"/>
        <label>1</label>
    </ligand>
</feature>
<evidence type="ECO:0000256" key="4">
    <source>
        <dbReference type="ARBA" id="ARBA00022729"/>
    </source>
</evidence>
<dbReference type="InterPro" id="IPR021158">
    <property type="entry name" value="Pept_M10A_Zn_BS"/>
</dbReference>
<dbReference type="PANTHER" id="PTHR10201">
    <property type="entry name" value="MATRIX METALLOPROTEINASE"/>
    <property type="match status" value="1"/>
</dbReference>
<evidence type="ECO:0000256" key="2">
    <source>
        <dbReference type="ARBA" id="ARBA00022670"/>
    </source>
</evidence>
<dbReference type="Pfam" id="PF00413">
    <property type="entry name" value="Peptidase_M10"/>
    <property type="match status" value="1"/>
</dbReference>
<feature type="binding site" evidence="10">
    <location>
        <position position="251"/>
    </location>
    <ligand>
        <name>Zn(2+)</name>
        <dbReference type="ChEBI" id="CHEBI:29105"/>
        <label>2</label>
        <note>catalytic</note>
    </ligand>
</feature>
<evidence type="ECO:0000256" key="11">
    <source>
        <dbReference type="SAM" id="MobiDB-lite"/>
    </source>
</evidence>
<sequence length="294" mass="32431">MSLALKPLLLFLVLCALNPFPSVECAIPFIRTLQNLRGIRRGQNADGVGILRSHLKNLGYQVNDKSSSDNNFDANDESALKQYQAFHGLHTSGVVDDQTIETMSLPRCGLPDITATPNPNPNGLSSSSPPQNYTYFPGNPKWSKFTLTYRVTRMPSSVSVSQNDFKQALRNAFNTWGQNNSFTFTETTGQSDIVAGFHRGLHFDFYPFDGRGGVLAHAFAPDDGRMHMDADENWSTTGSSPTIDVETVCLHELGHNLGLGHSNDPNAIMAPTYSGVRRNTRQDDREGLNNLYGF</sequence>
<keyword evidence="4 12" id="KW-0732">Signal</keyword>
<dbReference type="EMBL" id="AP015044">
    <property type="protein sequence ID" value="BAU01090.1"/>
    <property type="molecule type" value="Genomic_DNA"/>
</dbReference>
<feature type="binding site" evidence="10">
    <location>
        <position position="192"/>
    </location>
    <ligand>
        <name>Ca(2+)</name>
        <dbReference type="ChEBI" id="CHEBI:29108"/>
        <label>2</label>
    </ligand>
</feature>
<feature type="binding site" evidence="10">
    <location>
        <position position="210"/>
    </location>
    <ligand>
        <name>Ca(2+)</name>
        <dbReference type="ChEBI" id="CHEBI:29108"/>
        <label>3</label>
    </ligand>
</feature>
<evidence type="ECO:0000256" key="7">
    <source>
        <dbReference type="ARBA" id="ARBA00023049"/>
    </source>
</evidence>
<feature type="binding site" evidence="10">
    <location>
        <position position="209"/>
    </location>
    <ligand>
        <name>Ca(2+)</name>
        <dbReference type="ChEBI" id="CHEBI:29108"/>
        <label>3</label>
    </ligand>
</feature>
<feature type="binding site" evidence="10">
    <location>
        <position position="255"/>
    </location>
    <ligand>
        <name>Zn(2+)</name>
        <dbReference type="ChEBI" id="CHEBI:29105"/>
        <label>2</label>
        <note>catalytic</note>
    </ligand>
</feature>
<dbReference type="GO" id="GO:0030574">
    <property type="term" value="P:collagen catabolic process"/>
    <property type="evidence" value="ECO:0007669"/>
    <property type="project" value="TreeGrafter"/>
</dbReference>
<evidence type="ECO:0000256" key="12">
    <source>
        <dbReference type="SAM" id="SignalP"/>
    </source>
</evidence>
<evidence type="ECO:0000256" key="3">
    <source>
        <dbReference type="ARBA" id="ARBA00022723"/>
    </source>
</evidence>
<evidence type="ECO:0000256" key="5">
    <source>
        <dbReference type="ARBA" id="ARBA00022801"/>
    </source>
</evidence>
<evidence type="ECO:0000313" key="15">
    <source>
        <dbReference type="EMBL" id="BAU03471.1"/>
    </source>
</evidence>
<keyword evidence="8" id="KW-0865">Zymogen</keyword>
<dbReference type="GO" id="GO:0031012">
    <property type="term" value="C:extracellular matrix"/>
    <property type="evidence" value="ECO:0007669"/>
    <property type="project" value="InterPro"/>
</dbReference>
<dbReference type="GO" id="GO:0008270">
    <property type="term" value="F:zinc ion binding"/>
    <property type="evidence" value="ECO:0007669"/>
    <property type="project" value="InterPro"/>
</dbReference>
<dbReference type="GO" id="GO:0004222">
    <property type="term" value="F:metalloendopeptidase activity"/>
    <property type="evidence" value="ECO:0007669"/>
    <property type="project" value="InterPro"/>
</dbReference>
<dbReference type="Gene3D" id="3.40.390.10">
    <property type="entry name" value="Collagenase (Catalytic Domain)"/>
    <property type="match status" value="1"/>
</dbReference>
<keyword evidence="3 10" id="KW-0479">Metal-binding</keyword>
<name>A0A0S3T763_PHAAN</name>
<dbReference type="InterPro" id="IPR006026">
    <property type="entry name" value="Peptidase_Metallo"/>
</dbReference>
<dbReference type="PRINTS" id="PR00138">
    <property type="entry name" value="MATRIXIN"/>
</dbReference>
<dbReference type="InterPro" id="IPR002477">
    <property type="entry name" value="Peptidoglycan-bd-like"/>
</dbReference>
<feature type="signal peptide" evidence="12">
    <location>
        <begin position="1"/>
        <end position="25"/>
    </location>
</feature>
<dbReference type="GO" id="GO:0030198">
    <property type="term" value="P:extracellular matrix organization"/>
    <property type="evidence" value="ECO:0007669"/>
    <property type="project" value="TreeGrafter"/>
</dbReference>
<evidence type="ECO:0000256" key="10">
    <source>
        <dbReference type="PIRSR" id="PIRSR621190-2"/>
    </source>
</evidence>
<dbReference type="SUPFAM" id="SSF47090">
    <property type="entry name" value="PGBD-like"/>
    <property type="match status" value="1"/>
</dbReference>
<feature type="binding site" evidence="10">
    <location>
        <position position="232"/>
    </location>
    <ligand>
        <name>Ca(2+)</name>
        <dbReference type="ChEBI" id="CHEBI:29108"/>
        <label>1</label>
    </ligand>
</feature>
<feature type="active site" evidence="9">
    <location>
        <position position="252"/>
    </location>
</feature>
<evidence type="ECO:0000313" key="14">
    <source>
        <dbReference type="EMBL" id="BAU01090.1"/>
    </source>
</evidence>
<keyword evidence="6 10" id="KW-0862">Zinc</keyword>
<evidence type="ECO:0000256" key="9">
    <source>
        <dbReference type="PIRSR" id="PIRSR621190-1"/>
    </source>
</evidence>
<feature type="binding site" evidence="10">
    <location>
        <position position="229"/>
    </location>
    <ligand>
        <name>Ca(2+)</name>
        <dbReference type="ChEBI" id="CHEBI:29108"/>
        <label>3</label>
    </ligand>
</feature>
<feature type="binding site" evidence="10">
    <location>
        <position position="269"/>
    </location>
    <ligand>
        <name>Zn(2+)</name>
        <dbReference type="ChEBI" id="CHEBI:29105"/>
        <label>2</label>
        <note>catalytic</note>
    </ligand>
</feature>
<dbReference type="Proteomes" id="UP000291084">
    <property type="component" value="Chromosome 11"/>
</dbReference>
<keyword evidence="16" id="KW-1185">Reference proteome</keyword>
<dbReference type="CDD" id="cd04278">
    <property type="entry name" value="ZnMc_MMP"/>
    <property type="match status" value="1"/>
</dbReference>
<feature type="binding site" evidence="10">
    <location>
        <position position="217"/>
    </location>
    <ligand>
        <name>Zn(2+)</name>
        <dbReference type="ChEBI" id="CHEBI:29105"/>
        <label>1</label>
    </ligand>
</feature>
<comment type="cofactor">
    <cofactor evidence="10">
        <name>Ca(2+)</name>
        <dbReference type="ChEBI" id="CHEBI:29108"/>
    </cofactor>
    <text evidence="10">Can bind about 5 Ca(2+) ions per subunit.</text>
</comment>
<keyword evidence="7" id="KW-0482">Metalloprotease</keyword>
<dbReference type="SMART" id="SM00235">
    <property type="entry name" value="ZnMc"/>
    <property type="match status" value="1"/>
</dbReference>